<protein>
    <submittedName>
        <fullName evidence="1">Uncharacterized protein</fullName>
    </submittedName>
</protein>
<sequence length="29" mass="3299">MNAKSQPKGHTLKLELRCSLETQLLESRS</sequence>
<reference evidence="1" key="1">
    <citation type="submission" date="2018-02" db="EMBL/GenBank/DDBJ databases">
        <title>Rhizophora mucronata_Transcriptome.</title>
        <authorList>
            <person name="Meera S.P."/>
            <person name="Sreeshan A."/>
            <person name="Augustine A."/>
        </authorList>
    </citation>
    <scope>NUCLEOTIDE SEQUENCE</scope>
    <source>
        <tissue evidence="1">Leaf</tissue>
    </source>
</reference>
<proteinExistence type="predicted"/>
<name>A0A2P2MZU6_RHIMU</name>
<accession>A0A2P2MZU6</accession>
<evidence type="ECO:0000313" key="1">
    <source>
        <dbReference type="EMBL" id="MBX35750.1"/>
    </source>
</evidence>
<dbReference type="EMBL" id="GGEC01055266">
    <property type="protein sequence ID" value="MBX35750.1"/>
    <property type="molecule type" value="Transcribed_RNA"/>
</dbReference>
<organism evidence="1">
    <name type="scientific">Rhizophora mucronata</name>
    <name type="common">Asiatic mangrove</name>
    <dbReference type="NCBI Taxonomy" id="61149"/>
    <lineage>
        <taxon>Eukaryota</taxon>
        <taxon>Viridiplantae</taxon>
        <taxon>Streptophyta</taxon>
        <taxon>Embryophyta</taxon>
        <taxon>Tracheophyta</taxon>
        <taxon>Spermatophyta</taxon>
        <taxon>Magnoliopsida</taxon>
        <taxon>eudicotyledons</taxon>
        <taxon>Gunneridae</taxon>
        <taxon>Pentapetalae</taxon>
        <taxon>rosids</taxon>
        <taxon>fabids</taxon>
        <taxon>Malpighiales</taxon>
        <taxon>Rhizophoraceae</taxon>
        <taxon>Rhizophora</taxon>
    </lineage>
</organism>
<dbReference type="AlphaFoldDB" id="A0A2P2MZU6"/>